<keyword evidence="2" id="KW-0812">Transmembrane</keyword>
<protein>
    <submittedName>
        <fullName evidence="3">Uncharacterized protein</fullName>
    </submittedName>
</protein>
<proteinExistence type="predicted"/>
<dbReference type="Proteomes" id="UP000028623">
    <property type="component" value="Unassembled WGS sequence"/>
</dbReference>
<evidence type="ECO:0000313" key="3">
    <source>
        <dbReference type="EMBL" id="KFC17827.1"/>
    </source>
</evidence>
<accession>A0A085B5T2</accession>
<name>A0A085B5T2_9FLAO</name>
<reference evidence="3 4" key="1">
    <citation type="submission" date="2014-07" db="EMBL/GenBank/DDBJ databases">
        <title>Epilithonimonas lactis LMG 22401 Genome.</title>
        <authorList>
            <person name="Pipes S.E."/>
            <person name="Stropko S.J."/>
        </authorList>
    </citation>
    <scope>NUCLEOTIDE SEQUENCE [LARGE SCALE GENOMIC DNA]</scope>
    <source>
        <strain evidence="3 4">LMG 24401</strain>
    </source>
</reference>
<dbReference type="OrthoDB" id="9977245at2"/>
<evidence type="ECO:0000256" key="2">
    <source>
        <dbReference type="SAM" id="Phobius"/>
    </source>
</evidence>
<organism evidence="3 4">
    <name type="scientific">Epilithonimonas lactis</name>
    <dbReference type="NCBI Taxonomy" id="421072"/>
    <lineage>
        <taxon>Bacteria</taxon>
        <taxon>Pseudomonadati</taxon>
        <taxon>Bacteroidota</taxon>
        <taxon>Flavobacteriia</taxon>
        <taxon>Flavobacteriales</taxon>
        <taxon>Weeksellaceae</taxon>
        <taxon>Chryseobacterium group</taxon>
        <taxon>Epilithonimonas</taxon>
    </lineage>
</organism>
<sequence length="205" mass="24312">MNKESLRRLLELRKEAESLPTELLSERNYEIYTGTEADEDRAEVYNELSAIRENKDKIIRKIIGFLNANVDEESVYHTQLSKITFRPKEGIFNIIHYKNNEAWRFDRTKLLNLLEILENEIREKMNLPKNYSESSIFSSGLFWTILPLFIGLSYFFGIYKAEFDKSETQKELNKAKFEIQNLKNKNILLKRKIDSLKASKKLQYN</sequence>
<dbReference type="AlphaFoldDB" id="A0A085B5T2"/>
<keyword evidence="2" id="KW-1133">Transmembrane helix</keyword>
<keyword evidence="2" id="KW-0472">Membrane</keyword>
<dbReference type="EMBL" id="JPLY01000013">
    <property type="protein sequence ID" value="KFC17827.1"/>
    <property type="molecule type" value="Genomic_DNA"/>
</dbReference>
<keyword evidence="1" id="KW-0175">Coiled coil</keyword>
<evidence type="ECO:0000313" key="4">
    <source>
        <dbReference type="Proteomes" id="UP000028623"/>
    </source>
</evidence>
<comment type="caution">
    <text evidence="3">The sequence shown here is derived from an EMBL/GenBank/DDBJ whole genome shotgun (WGS) entry which is preliminary data.</text>
</comment>
<feature type="coiled-coil region" evidence="1">
    <location>
        <begin position="165"/>
        <end position="199"/>
    </location>
</feature>
<feature type="transmembrane region" description="Helical" evidence="2">
    <location>
        <begin position="134"/>
        <end position="156"/>
    </location>
</feature>
<evidence type="ECO:0000256" key="1">
    <source>
        <dbReference type="SAM" id="Coils"/>
    </source>
</evidence>
<dbReference type="RefSeq" id="WP_034980074.1">
    <property type="nucleotide sequence ID" value="NZ_FOFI01000005.1"/>
</dbReference>
<gene>
    <name evidence="3" type="ORF">IO89_20365</name>
</gene>
<keyword evidence="4" id="KW-1185">Reference proteome</keyword>